<gene>
    <name evidence="1" type="ORF">ILYODFUR_004898</name>
</gene>
<evidence type="ECO:0000313" key="2">
    <source>
        <dbReference type="Proteomes" id="UP001482620"/>
    </source>
</evidence>
<evidence type="ECO:0000313" key="1">
    <source>
        <dbReference type="EMBL" id="MEQ2231854.1"/>
    </source>
</evidence>
<name>A0ABV0TH88_9TELE</name>
<organism evidence="1 2">
    <name type="scientific">Ilyodon furcidens</name>
    <name type="common">goldbreast splitfin</name>
    <dbReference type="NCBI Taxonomy" id="33524"/>
    <lineage>
        <taxon>Eukaryota</taxon>
        <taxon>Metazoa</taxon>
        <taxon>Chordata</taxon>
        <taxon>Craniata</taxon>
        <taxon>Vertebrata</taxon>
        <taxon>Euteleostomi</taxon>
        <taxon>Actinopterygii</taxon>
        <taxon>Neopterygii</taxon>
        <taxon>Teleostei</taxon>
        <taxon>Neoteleostei</taxon>
        <taxon>Acanthomorphata</taxon>
        <taxon>Ovalentaria</taxon>
        <taxon>Atherinomorphae</taxon>
        <taxon>Cyprinodontiformes</taxon>
        <taxon>Goodeidae</taxon>
        <taxon>Ilyodon</taxon>
    </lineage>
</organism>
<proteinExistence type="predicted"/>
<comment type="caution">
    <text evidence="1">The sequence shown here is derived from an EMBL/GenBank/DDBJ whole genome shotgun (WGS) entry which is preliminary data.</text>
</comment>
<keyword evidence="2" id="KW-1185">Reference proteome</keyword>
<accession>A0ABV0TH88</accession>
<protein>
    <submittedName>
        <fullName evidence="1">Uncharacterized protein</fullName>
    </submittedName>
</protein>
<sequence>MKESRNVRENIQYHLRFSVRSKGVPTHPTPTQKKKPNVFPNDNHNFLLHYVFCKTVVSRCSDSVDCCSKRAQERLQQHVVYLHLTESRVCVRHVCSNCSLMSLWDSGPIIHSKQG</sequence>
<reference evidence="1 2" key="1">
    <citation type="submission" date="2021-06" db="EMBL/GenBank/DDBJ databases">
        <authorList>
            <person name="Palmer J.M."/>
        </authorList>
    </citation>
    <scope>NUCLEOTIDE SEQUENCE [LARGE SCALE GENOMIC DNA]</scope>
    <source>
        <strain evidence="2">if_2019</strain>
        <tissue evidence="1">Muscle</tissue>
    </source>
</reference>
<dbReference type="Proteomes" id="UP001482620">
    <property type="component" value="Unassembled WGS sequence"/>
</dbReference>
<dbReference type="EMBL" id="JAHRIQ010035032">
    <property type="protein sequence ID" value="MEQ2231854.1"/>
    <property type="molecule type" value="Genomic_DNA"/>
</dbReference>